<evidence type="ECO:0000313" key="2">
    <source>
        <dbReference type="EMBL" id="BET97757.1"/>
    </source>
</evidence>
<sequence length="69" mass="7992">MVKYAGIIITNSEGINMTTPMKFAAECKESFEYYRGRAVSHAPRSEIRRSLTQLCWNQRACYRKWAALS</sequence>
<accession>A0ABN7C5U7</accession>
<dbReference type="EMBL" id="AP028978">
    <property type="protein sequence ID" value="BET97330.1"/>
    <property type="molecule type" value="Genomic_DNA"/>
</dbReference>
<dbReference type="Proteomes" id="UP001529514">
    <property type="component" value="Chromosome"/>
</dbReference>
<organism evidence="2 3">
    <name type="scientific">Xenorhabdus taiwanensis</name>
    <dbReference type="NCBI Taxonomy" id="3085177"/>
    <lineage>
        <taxon>Bacteria</taxon>
        <taxon>Pseudomonadati</taxon>
        <taxon>Pseudomonadota</taxon>
        <taxon>Gammaproteobacteria</taxon>
        <taxon>Enterobacterales</taxon>
        <taxon>Morganellaceae</taxon>
        <taxon>Xenorhabdus</taxon>
    </lineage>
</organism>
<gene>
    <name evidence="1" type="ORF">TCT1_22510</name>
    <name evidence="2" type="ORF">TCT1_26780</name>
</gene>
<evidence type="ECO:0000313" key="3">
    <source>
        <dbReference type="Proteomes" id="UP001529514"/>
    </source>
</evidence>
<keyword evidence="3" id="KW-1185">Reference proteome</keyword>
<reference evidence="2 3" key="1">
    <citation type="submission" date="2023-10" db="EMBL/GenBank/DDBJ databases">
        <title>Xenorhabdus taiwanensis sp. nov., a symbiotic bacterium associated with the entomopathogenic nematode Steinernema taiwanensis.</title>
        <authorList>
            <person name="Tseng C.T."/>
            <person name="Shu H.Y."/>
            <person name="Chen M.H."/>
            <person name="Fang Y.J."/>
            <person name="Wu T.L."/>
            <person name="Lin Y.C."/>
            <person name="Huang C.J."/>
        </authorList>
    </citation>
    <scope>NUCLEOTIDE SEQUENCE [LARGE SCALE GENOMIC DNA]</scope>
    <source>
        <strain evidence="2 3">TCT-1</strain>
    </source>
</reference>
<evidence type="ECO:0000313" key="1">
    <source>
        <dbReference type="EMBL" id="BET97330.1"/>
    </source>
</evidence>
<dbReference type="EMBL" id="AP028978">
    <property type="protein sequence ID" value="BET97757.1"/>
    <property type="molecule type" value="Genomic_DNA"/>
</dbReference>
<protein>
    <submittedName>
        <fullName evidence="2">Uncharacterized protein</fullName>
    </submittedName>
</protein>
<name>A0ABN7C5U7_9GAMM</name>
<proteinExistence type="predicted"/>